<comment type="caution">
    <text evidence="1">The sequence shown here is derived from an EMBL/GenBank/DDBJ whole genome shotgun (WGS) entry which is preliminary data.</text>
</comment>
<gene>
    <name evidence="1" type="ORF">BC739_009419</name>
</gene>
<accession>A0ABR6BZN2</accession>
<dbReference type="EMBL" id="JACJID010000011">
    <property type="protein sequence ID" value="MBA8932160.1"/>
    <property type="molecule type" value="Genomic_DNA"/>
</dbReference>
<dbReference type="Proteomes" id="UP000517916">
    <property type="component" value="Unassembled WGS sequence"/>
</dbReference>
<evidence type="ECO:0000313" key="2">
    <source>
        <dbReference type="Proteomes" id="UP000517916"/>
    </source>
</evidence>
<protein>
    <recommendedName>
        <fullName evidence="3">GYD domain-containing protein</fullName>
    </recommendedName>
</protein>
<sequence>MDTPEPNMIIAGYARLFGSLLDDKVLSELRQVGDSPDNIWAAIFIYDLNDDGTRTKWTLMTADHRYAEMLAQEVGRIELSTTLVRERFPAFQRGWVIDDEAPNQ</sequence>
<name>A0ABR6BZN2_9PSEU</name>
<evidence type="ECO:0000313" key="1">
    <source>
        <dbReference type="EMBL" id="MBA8932160.1"/>
    </source>
</evidence>
<dbReference type="RefSeq" id="WP_182840684.1">
    <property type="nucleotide sequence ID" value="NZ_JACJID010000011.1"/>
</dbReference>
<reference evidence="1 2" key="1">
    <citation type="submission" date="2020-08" db="EMBL/GenBank/DDBJ databases">
        <title>Genomic Encyclopedia of Archaeal and Bacterial Type Strains, Phase II (KMG-II): from individual species to whole genera.</title>
        <authorList>
            <person name="Goeker M."/>
        </authorList>
    </citation>
    <scope>NUCLEOTIDE SEQUENCE [LARGE SCALE GENOMIC DNA]</scope>
    <source>
        <strain evidence="1 2">DSM 43850</strain>
    </source>
</reference>
<proteinExistence type="predicted"/>
<organism evidence="1 2">
    <name type="scientific">Kutzneria viridogrisea</name>
    <dbReference type="NCBI Taxonomy" id="47990"/>
    <lineage>
        <taxon>Bacteria</taxon>
        <taxon>Bacillati</taxon>
        <taxon>Actinomycetota</taxon>
        <taxon>Actinomycetes</taxon>
        <taxon>Pseudonocardiales</taxon>
        <taxon>Pseudonocardiaceae</taxon>
        <taxon>Kutzneria</taxon>
    </lineage>
</organism>
<keyword evidence="2" id="KW-1185">Reference proteome</keyword>
<evidence type="ECO:0008006" key="3">
    <source>
        <dbReference type="Google" id="ProtNLM"/>
    </source>
</evidence>